<evidence type="ECO:0000313" key="8">
    <source>
        <dbReference type="Proteomes" id="UP001571980"/>
    </source>
</evidence>
<dbReference type="RefSeq" id="WP_227805151.1">
    <property type="nucleotide sequence ID" value="NZ_CP010835.1"/>
</dbReference>
<evidence type="ECO:0000313" key="7">
    <source>
        <dbReference type="EMBL" id="MFA4803435.1"/>
    </source>
</evidence>
<dbReference type="InterPro" id="IPR040122">
    <property type="entry name" value="Importin_beta"/>
</dbReference>
<gene>
    <name evidence="7" type="ORF">P8X34_01520</name>
</gene>
<dbReference type="Proteomes" id="UP001571980">
    <property type="component" value="Unassembled WGS sequence"/>
</dbReference>
<evidence type="ECO:0000256" key="3">
    <source>
        <dbReference type="ARBA" id="ARBA00022490"/>
    </source>
</evidence>
<evidence type="ECO:0000256" key="1">
    <source>
        <dbReference type="ARBA" id="ARBA00004496"/>
    </source>
</evidence>
<name>A0ABV4T0S2_9EURY</name>
<organism evidence="7 8">
    <name type="scientific">Pyrococcus kukulkanii</name>
    <dbReference type="NCBI Taxonomy" id="1609559"/>
    <lineage>
        <taxon>Archaea</taxon>
        <taxon>Methanobacteriati</taxon>
        <taxon>Methanobacteriota</taxon>
        <taxon>Thermococci</taxon>
        <taxon>Thermococcales</taxon>
        <taxon>Thermococcaceae</taxon>
        <taxon>Pyrococcus</taxon>
    </lineage>
</organism>
<dbReference type="SUPFAM" id="SSF48371">
    <property type="entry name" value="ARM repeat"/>
    <property type="match status" value="1"/>
</dbReference>
<dbReference type="InterPro" id="IPR016024">
    <property type="entry name" value="ARM-type_fold"/>
</dbReference>
<comment type="subcellular location">
    <subcellularLocation>
        <location evidence="1">Cytoplasm</location>
    </subcellularLocation>
</comment>
<dbReference type="Gene3D" id="1.25.10.10">
    <property type="entry name" value="Leucine-rich Repeat Variant"/>
    <property type="match status" value="2"/>
</dbReference>
<keyword evidence="5" id="KW-0653">Protein transport</keyword>
<protein>
    <submittedName>
        <fullName evidence="7">HEAT repeat domain-containing protein</fullName>
    </submittedName>
</protein>
<sequence>MRALSMERGFSIINIKQLRNDIKKWKIKEAINTLSLTKDKIEVLRELLRDKDSTIRGNTLFIIEKMVKEGYLKKEEVEELIDDIIALLKDPNERIALDAIKFLRYILENVELSDKNYNKVMEALMEVVSSGKGVLGEYAAEGLGILGVKISKLVRKIIKLLVSLIKGSKEREVQSAAMTALTEIASKSKDKEIVEEVMDEIMGFLDSEDKYLRERALSAIGRVVTTQRGRISKGLIDRVREKVSLFKSGGLEEKASEVLSALAAAEKESKQEEYRGYKIEQLLDMEKHEVVAEMAKENEEVLERVLEMLSSQDYIRKTDALWVISRIVDFLGPSRAYSILPTLGDLAKSKNPWVRSTAVKTLSNIYFLYPGTKNYIVSLLDLLLKSSDKKAVEAGLELIKEISTHSPTKDLFTAAIILTLKRLGDKDMRLPILRFYALTAENLLYLDRDILEAMFNKLNEIYKDATDEEKKIIISLLDLINTLLKKEEKA</sequence>
<proteinExistence type="predicted"/>
<accession>A0ABV4T0S2</accession>
<evidence type="ECO:0000259" key="6">
    <source>
        <dbReference type="Pfam" id="PF12717"/>
    </source>
</evidence>
<keyword evidence="8" id="KW-1185">Reference proteome</keyword>
<dbReference type="PANTHER" id="PTHR10527">
    <property type="entry name" value="IMPORTIN BETA"/>
    <property type="match status" value="1"/>
</dbReference>
<comment type="caution">
    <text evidence="7">The sequence shown here is derived from an EMBL/GenBank/DDBJ whole genome shotgun (WGS) entry which is preliminary data.</text>
</comment>
<dbReference type="InterPro" id="IPR032682">
    <property type="entry name" value="Cnd1_C"/>
</dbReference>
<evidence type="ECO:0000256" key="2">
    <source>
        <dbReference type="ARBA" id="ARBA00022448"/>
    </source>
</evidence>
<reference evidence="7 8" key="1">
    <citation type="submission" date="2023-03" db="EMBL/GenBank/DDBJ databases">
        <title>Speciation in Pyrococcus: adaptation to high temperature as a mechanism.</title>
        <authorList>
            <person name="Gu J."/>
        </authorList>
    </citation>
    <scope>NUCLEOTIDE SEQUENCE [LARGE SCALE GENOMIC DNA]</scope>
    <source>
        <strain evidence="7 8">LMOA34</strain>
    </source>
</reference>
<keyword evidence="3" id="KW-0963">Cytoplasm</keyword>
<dbReference type="InterPro" id="IPR011989">
    <property type="entry name" value="ARM-like"/>
</dbReference>
<dbReference type="Pfam" id="PF12717">
    <property type="entry name" value="Cnd1"/>
    <property type="match status" value="1"/>
</dbReference>
<feature type="domain" description="Condensin complex subunit 1 C-terminal" evidence="6">
    <location>
        <begin position="35"/>
        <end position="121"/>
    </location>
</feature>
<keyword evidence="4" id="KW-0677">Repeat</keyword>
<evidence type="ECO:0000256" key="4">
    <source>
        <dbReference type="ARBA" id="ARBA00022737"/>
    </source>
</evidence>
<dbReference type="GeneID" id="28492026"/>
<keyword evidence="2" id="KW-0813">Transport</keyword>
<dbReference type="EMBL" id="JARRIG010000001">
    <property type="protein sequence ID" value="MFA4803435.1"/>
    <property type="molecule type" value="Genomic_DNA"/>
</dbReference>
<evidence type="ECO:0000256" key="5">
    <source>
        <dbReference type="ARBA" id="ARBA00022927"/>
    </source>
</evidence>